<dbReference type="PANTHER" id="PTHR43236">
    <property type="entry name" value="ANTITOXIN HIGA1"/>
    <property type="match status" value="1"/>
</dbReference>
<dbReference type="AlphaFoldDB" id="U2R3M9"/>
<evidence type="ECO:0000256" key="1">
    <source>
        <dbReference type="ARBA" id="ARBA00007227"/>
    </source>
</evidence>
<evidence type="ECO:0000313" key="3">
    <source>
        <dbReference type="EMBL" id="ERK63129.1"/>
    </source>
</evidence>
<dbReference type="Pfam" id="PF06114">
    <property type="entry name" value="Peptidase_M78"/>
    <property type="match status" value="1"/>
</dbReference>
<accession>U2R3M9</accession>
<name>U2R3M9_9ACTN</name>
<gene>
    <name evidence="3" type="ORF">HMPREF0682_0728</name>
</gene>
<dbReference type="PROSITE" id="PS50943">
    <property type="entry name" value="HTH_CROC1"/>
    <property type="match status" value="1"/>
</dbReference>
<organism evidence="3 4">
    <name type="scientific">Propionibacterium acidifaciens F0233</name>
    <dbReference type="NCBI Taxonomy" id="553198"/>
    <lineage>
        <taxon>Bacteria</taxon>
        <taxon>Bacillati</taxon>
        <taxon>Actinomycetota</taxon>
        <taxon>Actinomycetes</taxon>
        <taxon>Propionibacteriales</taxon>
        <taxon>Propionibacteriaceae</taxon>
        <taxon>Propionibacterium</taxon>
    </lineage>
</organism>
<dbReference type="GO" id="GO:0003677">
    <property type="term" value="F:DNA binding"/>
    <property type="evidence" value="ECO:0007669"/>
    <property type="project" value="InterPro"/>
</dbReference>
<dbReference type="PANTHER" id="PTHR43236:SF1">
    <property type="entry name" value="BLL7220 PROTEIN"/>
    <property type="match status" value="1"/>
</dbReference>
<evidence type="ECO:0000313" key="4">
    <source>
        <dbReference type="Proteomes" id="UP000017052"/>
    </source>
</evidence>
<evidence type="ECO:0000259" key="2">
    <source>
        <dbReference type="PROSITE" id="PS50943"/>
    </source>
</evidence>
<dbReference type="CDD" id="cd00093">
    <property type="entry name" value="HTH_XRE"/>
    <property type="match status" value="1"/>
</dbReference>
<proteinExistence type="inferred from homology"/>
<dbReference type="Gene3D" id="1.10.260.40">
    <property type="entry name" value="lambda repressor-like DNA-binding domains"/>
    <property type="match status" value="1"/>
</dbReference>
<dbReference type="SMART" id="SM00530">
    <property type="entry name" value="HTH_XRE"/>
    <property type="match status" value="1"/>
</dbReference>
<sequence>MGRRILEARMTKGLNQTQLAQALGIDRTALVRIEKGERRVTALELLDIAGELGRRVEWFLTPRASAIVRHRGTDPEDLAAVRPIDVELETLSGDVALLEELGRLQLDDRPTVLARPGTSAEAEELGLRIRALAGVEDGPVSDLVGVGQRLGLSAFSLDLGRVDADAASMVQGGHGIALINGSSAVGVGRRRLALAHELAHFMVDDQYQTDFRVDARAEADRHENRMDRAARAVLLPEEALRSAWEEARGFGLRGAAVRTGSRFRVDMTTLAGRLGELGLVDGAESDAVREVRTRRADIVELNLHVPHDLEGTSLPPAFTKAVIGAYDAEDITIERALGLMRGLFDADDFAPRRELDPDALWGVVS</sequence>
<dbReference type="EMBL" id="ACVN02000018">
    <property type="protein sequence ID" value="ERK63129.1"/>
    <property type="molecule type" value="Genomic_DNA"/>
</dbReference>
<dbReference type="Proteomes" id="UP000017052">
    <property type="component" value="Unassembled WGS sequence"/>
</dbReference>
<reference evidence="3" key="1">
    <citation type="submission" date="2013-08" db="EMBL/GenBank/DDBJ databases">
        <authorList>
            <person name="Durkin A.S."/>
            <person name="Haft D.R."/>
            <person name="McCorrison J."/>
            <person name="Torralba M."/>
            <person name="Gillis M."/>
            <person name="Haft D.H."/>
            <person name="Methe B."/>
            <person name="Sutton G."/>
            <person name="Nelson K.E."/>
        </authorList>
    </citation>
    <scope>NUCLEOTIDE SEQUENCE [LARGE SCALE GENOMIC DNA]</scope>
    <source>
        <strain evidence="3">F0233</strain>
    </source>
</reference>
<comment type="caution">
    <text evidence="3">The sequence shown here is derived from an EMBL/GenBank/DDBJ whole genome shotgun (WGS) entry which is preliminary data.</text>
</comment>
<feature type="domain" description="HTH cro/C1-type" evidence="2">
    <location>
        <begin position="5"/>
        <end position="59"/>
    </location>
</feature>
<dbReference type="InterPro" id="IPR001387">
    <property type="entry name" value="Cro/C1-type_HTH"/>
</dbReference>
<keyword evidence="4" id="KW-1185">Reference proteome</keyword>
<dbReference type="Pfam" id="PF01381">
    <property type="entry name" value="HTH_3"/>
    <property type="match status" value="1"/>
</dbReference>
<dbReference type="InterPro" id="IPR010982">
    <property type="entry name" value="Lambda_DNA-bd_dom_sf"/>
</dbReference>
<protein>
    <submittedName>
        <fullName evidence="3">PF06114 domain protein</fullName>
    </submittedName>
</protein>
<dbReference type="InterPro" id="IPR052345">
    <property type="entry name" value="Rad_response_metalloprotease"/>
</dbReference>
<dbReference type="SUPFAM" id="SSF47413">
    <property type="entry name" value="lambda repressor-like DNA-binding domains"/>
    <property type="match status" value="1"/>
</dbReference>
<comment type="similarity">
    <text evidence="1">Belongs to the short-chain fatty acyl-CoA assimilation regulator (ScfR) family.</text>
</comment>
<dbReference type="InterPro" id="IPR010359">
    <property type="entry name" value="IrrE_HExxH"/>
</dbReference>